<sequence>MQADGDGLLLNWARMELVLSAVRDPELAEKARAFAARGVALASFAAGDRTLADPERFERVLRAIVSAVALEREA</sequence>
<evidence type="ECO:0000313" key="1">
    <source>
        <dbReference type="EMBL" id="MCP9273618.1"/>
    </source>
</evidence>
<evidence type="ECO:0000313" key="2">
    <source>
        <dbReference type="Proteomes" id="UP001651690"/>
    </source>
</evidence>
<keyword evidence="2" id="KW-1185">Reference proteome</keyword>
<evidence type="ECO:0008006" key="3">
    <source>
        <dbReference type="Google" id="ProtNLM"/>
    </source>
</evidence>
<accession>A0ABT1M389</accession>
<dbReference type="RefSeq" id="WP_255060940.1">
    <property type="nucleotide sequence ID" value="NZ_JANDBD010000006.1"/>
</dbReference>
<gene>
    <name evidence="1" type="ORF">NM203_15625</name>
</gene>
<proteinExistence type="predicted"/>
<comment type="caution">
    <text evidence="1">The sequence shown here is derived from an EMBL/GenBank/DDBJ whole genome shotgun (WGS) entry which is preliminary data.</text>
</comment>
<reference evidence="1 2" key="1">
    <citation type="submission" date="2022-06" db="EMBL/GenBank/DDBJ databases">
        <title>Mycolicibacterium sp. CAU 1645 isolated from seawater.</title>
        <authorList>
            <person name="Kim W."/>
        </authorList>
    </citation>
    <scope>NUCLEOTIDE SEQUENCE [LARGE SCALE GENOMIC DNA]</scope>
    <source>
        <strain evidence="1 2">CAU 1645</strain>
    </source>
</reference>
<dbReference type="Proteomes" id="UP001651690">
    <property type="component" value="Unassembled WGS sequence"/>
</dbReference>
<organism evidence="1 2">
    <name type="scientific">Mycolicibacterium arenosum</name>
    <dbReference type="NCBI Taxonomy" id="2952157"/>
    <lineage>
        <taxon>Bacteria</taxon>
        <taxon>Bacillati</taxon>
        <taxon>Actinomycetota</taxon>
        <taxon>Actinomycetes</taxon>
        <taxon>Mycobacteriales</taxon>
        <taxon>Mycobacteriaceae</taxon>
        <taxon>Mycolicibacterium</taxon>
    </lineage>
</organism>
<protein>
    <recommendedName>
        <fullName evidence="3">TetR family transcriptional regulator</fullName>
    </recommendedName>
</protein>
<dbReference type="EMBL" id="JANDBD010000006">
    <property type="protein sequence ID" value="MCP9273618.1"/>
    <property type="molecule type" value="Genomic_DNA"/>
</dbReference>
<name>A0ABT1M389_9MYCO</name>